<evidence type="ECO:0000259" key="2">
    <source>
        <dbReference type="Pfam" id="PF13539"/>
    </source>
</evidence>
<dbReference type="AlphaFoldDB" id="A0A9D3AJD4"/>
<sequence length="271" mass="31073">MGLKRKWAVLAAGCLGMSLCLLSCGNPVKPEKAEQGTEVKEETNEEPLLSDISGIEPGTVLDAEELDLSRPEQYFQIQEINEEIRGEISGKSYTENPDIFLEDLRYLKVLHYNYEHQIQVGELIVNRKIAEDCRNIFLELFQAEYEIFSMYLVDRYWTGNGVDSDTNSIGHNNTSAFNYRVVPGTDRLSNHAMGFAIDLNPVENPYVQYAADGSFAVYYKDMELYIDRESGKPHMINHQDIAYQIFSKYGFTWGGDWTSTKDYQHFEKKVP</sequence>
<accession>A0A9D3AJD4</accession>
<evidence type="ECO:0000313" key="3">
    <source>
        <dbReference type="EMBL" id="HJH50235.1"/>
    </source>
</evidence>
<dbReference type="Gene3D" id="3.30.1380.10">
    <property type="match status" value="1"/>
</dbReference>
<organism evidence="3 4">
    <name type="scientific">Merdimonas faecis</name>
    <dbReference type="NCBI Taxonomy" id="1653435"/>
    <lineage>
        <taxon>Bacteria</taxon>
        <taxon>Bacillati</taxon>
        <taxon>Bacillota</taxon>
        <taxon>Clostridia</taxon>
        <taxon>Lachnospirales</taxon>
        <taxon>Lachnospiraceae</taxon>
        <taxon>Merdimonas</taxon>
    </lineage>
</organism>
<dbReference type="InterPro" id="IPR039561">
    <property type="entry name" value="Peptidase_M15C"/>
</dbReference>
<reference evidence="3" key="2">
    <citation type="submission" date="2021-09" db="EMBL/GenBank/DDBJ databases">
        <authorList>
            <person name="Gilroy R."/>
        </authorList>
    </citation>
    <scope>NUCLEOTIDE SEQUENCE</scope>
    <source>
        <strain evidence="3">USAMLcec4-12693</strain>
    </source>
</reference>
<proteinExistence type="predicted"/>
<feature type="domain" description="Peptidase M15C" evidence="2">
    <location>
        <begin position="184"/>
        <end position="268"/>
    </location>
</feature>
<evidence type="ECO:0000313" key="4">
    <source>
        <dbReference type="Proteomes" id="UP000813420"/>
    </source>
</evidence>
<comment type="caution">
    <text evidence="3">The sequence shown here is derived from an EMBL/GenBank/DDBJ whole genome shotgun (WGS) entry which is preliminary data.</text>
</comment>
<feature type="signal peptide" evidence="1">
    <location>
        <begin position="1"/>
        <end position="25"/>
    </location>
</feature>
<dbReference type="SUPFAM" id="SSF55166">
    <property type="entry name" value="Hedgehog/DD-peptidase"/>
    <property type="match status" value="1"/>
</dbReference>
<dbReference type="EMBL" id="DYXE01000073">
    <property type="protein sequence ID" value="HJH50235.1"/>
    <property type="molecule type" value="Genomic_DNA"/>
</dbReference>
<dbReference type="Pfam" id="PF13539">
    <property type="entry name" value="Peptidase_M15_4"/>
    <property type="match status" value="1"/>
</dbReference>
<gene>
    <name evidence="3" type="ORF">K8V39_08230</name>
</gene>
<feature type="chain" id="PRO_5038536303" evidence="1">
    <location>
        <begin position="26"/>
        <end position="271"/>
    </location>
</feature>
<dbReference type="RefSeq" id="WP_277272254.1">
    <property type="nucleotide sequence ID" value="NZ_DYXE01000073.1"/>
</dbReference>
<dbReference type="Proteomes" id="UP000813420">
    <property type="component" value="Unassembled WGS sequence"/>
</dbReference>
<reference evidence="3" key="1">
    <citation type="journal article" date="2021" name="PeerJ">
        <title>Extensive microbial diversity within the chicken gut microbiome revealed by metagenomics and culture.</title>
        <authorList>
            <person name="Gilroy R."/>
            <person name="Ravi A."/>
            <person name="Getino M."/>
            <person name="Pursley I."/>
            <person name="Horton D.L."/>
            <person name="Alikhan N.F."/>
            <person name="Baker D."/>
            <person name="Gharbi K."/>
            <person name="Hall N."/>
            <person name="Watson M."/>
            <person name="Adriaenssens E.M."/>
            <person name="Foster-Nyarko E."/>
            <person name="Jarju S."/>
            <person name="Secka A."/>
            <person name="Antonio M."/>
            <person name="Oren A."/>
            <person name="Chaudhuri R.R."/>
            <person name="La Ragione R."/>
            <person name="Hildebrand F."/>
            <person name="Pallen M.J."/>
        </authorList>
    </citation>
    <scope>NUCLEOTIDE SEQUENCE</scope>
    <source>
        <strain evidence="3">USAMLcec4-12693</strain>
    </source>
</reference>
<protein>
    <submittedName>
        <fullName evidence="3">M15 family metallopeptidase</fullName>
    </submittedName>
</protein>
<dbReference type="InterPro" id="IPR009045">
    <property type="entry name" value="Zn_M74/Hedgehog-like"/>
</dbReference>
<name>A0A9D3AJD4_9FIRM</name>
<evidence type="ECO:0000256" key="1">
    <source>
        <dbReference type="SAM" id="SignalP"/>
    </source>
</evidence>
<keyword evidence="1" id="KW-0732">Signal</keyword>
<dbReference type="GO" id="GO:0008233">
    <property type="term" value="F:peptidase activity"/>
    <property type="evidence" value="ECO:0007669"/>
    <property type="project" value="InterPro"/>
</dbReference>